<feature type="domain" description="MYND-type" evidence="5">
    <location>
        <begin position="414"/>
        <end position="457"/>
    </location>
</feature>
<dbReference type="Proteomes" id="UP000559256">
    <property type="component" value="Unassembled WGS sequence"/>
</dbReference>
<dbReference type="PROSITE" id="PS50865">
    <property type="entry name" value="ZF_MYND_2"/>
    <property type="match status" value="1"/>
</dbReference>
<keyword evidence="1" id="KW-0479">Metal-binding</keyword>
<dbReference type="OrthoDB" id="341421at2759"/>
<gene>
    <name evidence="6" type="ORF">D9758_009161</name>
</gene>
<evidence type="ECO:0000256" key="3">
    <source>
        <dbReference type="ARBA" id="ARBA00022833"/>
    </source>
</evidence>
<protein>
    <recommendedName>
        <fullName evidence="5">MYND-type domain-containing protein</fullName>
    </recommendedName>
</protein>
<evidence type="ECO:0000313" key="7">
    <source>
        <dbReference type="Proteomes" id="UP000559256"/>
    </source>
</evidence>
<reference evidence="6 7" key="1">
    <citation type="journal article" date="2020" name="ISME J.">
        <title>Uncovering the hidden diversity of litter-decomposition mechanisms in mushroom-forming fungi.</title>
        <authorList>
            <person name="Floudas D."/>
            <person name="Bentzer J."/>
            <person name="Ahren D."/>
            <person name="Johansson T."/>
            <person name="Persson P."/>
            <person name="Tunlid A."/>
        </authorList>
    </citation>
    <scope>NUCLEOTIDE SEQUENCE [LARGE SCALE GENOMIC DNA]</scope>
    <source>
        <strain evidence="6 7">CBS 291.85</strain>
    </source>
</reference>
<dbReference type="Pfam" id="PF01753">
    <property type="entry name" value="zf-MYND"/>
    <property type="match status" value="1"/>
</dbReference>
<comment type="caution">
    <text evidence="6">The sequence shown here is derived from an EMBL/GenBank/DDBJ whole genome shotgun (WGS) entry which is preliminary data.</text>
</comment>
<keyword evidence="3" id="KW-0862">Zinc</keyword>
<proteinExistence type="predicted"/>
<dbReference type="Gene3D" id="6.10.140.2220">
    <property type="match status" value="1"/>
</dbReference>
<evidence type="ECO:0000256" key="1">
    <source>
        <dbReference type="ARBA" id="ARBA00022723"/>
    </source>
</evidence>
<dbReference type="InterPro" id="IPR002893">
    <property type="entry name" value="Znf_MYND"/>
</dbReference>
<dbReference type="SUPFAM" id="SSF144232">
    <property type="entry name" value="HIT/MYND zinc finger-like"/>
    <property type="match status" value="1"/>
</dbReference>
<keyword evidence="2 4" id="KW-0863">Zinc-finger</keyword>
<evidence type="ECO:0000259" key="5">
    <source>
        <dbReference type="PROSITE" id="PS50865"/>
    </source>
</evidence>
<organism evidence="6 7">
    <name type="scientific">Tetrapyrgos nigripes</name>
    <dbReference type="NCBI Taxonomy" id="182062"/>
    <lineage>
        <taxon>Eukaryota</taxon>
        <taxon>Fungi</taxon>
        <taxon>Dikarya</taxon>
        <taxon>Basidiomycota</taxon>
        <taxon>Agaricomycotina</taxon>
        <taxon>Agaricomycetes</taxon>
        <taxon>Agaricomycetidae</taxon>
        <taxon>Agaricales</taxon>
        <taxon>Marasmiineae</taxon>
        <taxon>Marasmiaceae</taxon>
        <taxon>Tetrapyrgos</taxon>
    </lineage>
</organism>
<name>A0A8H5G8R3_9AGAR</name>
<dbReference type="GO" id="GO:0008270">
    <property type="term" value="F:zinc ion binding"/>
    <property type="evidence" value="ECO:0007669"/>
    <property type="project" value="UniProtKB-KW"/>
</dbReference>
<keyword evidence="7" id="KW-1185">Reference proteome</keyword>
<sequence length="533" mass="60102">MSGTVAAAYRHFRLPVPSSINPSFPSHDQERALLYLGVLSRHIRTVTQHASQRRNAIMEYQDHWKSIWAWTDALLKHYVFMGEPPAKEGIEFRDRLLGHLNGIITFQSLTGPSGKWDDDQSPSLSFMQSSPTLFSTIIAVWRHAVDANHSSIILLFNLFGVCLESSKADRSLFIRNCKLIVMQPGIVKRLLSYIYMELPCNQEGTLHSLQSAFRIVGFLAKETPAPFPRFFNTRETLACFSWSLKRVASPRRFATLTPHAASHSVEFSKFIVLALLGAFDTHGPAAVALMLRGGILHSMTYASRLIAYDEEDRATPEIKFELTLAQYFANFLVLLPAYLYYRRILDPVLQSLKKQMPGSQSIQKCTSSGSSPGNQRLQSLRGLLQGIEKGAFRKKAIREEFENQGLVICANPECPHQGARLGHKFRRRQCARCQATTYCSEKCQKRDWKAYNHREKCDSVRGGKVHDIVHAQTSSNASENGHLPPPAAERNYQDAYRVHALHREPGGYKDFHYDRRALCHARSGGKEGGAQGL</sequence>
<accession>A0A8H5G8R3</accession>
<evidence type="ECO:0000313" key="6">
    <source>
        <dbReference type="EMBL" id="KAF5360295.1"/>
    </source>
</evidence>
<evidence type="ECO:0000256" key="2">
    <source>
        <dbReference type="ARBA" id="ARBA00022771"/>
    </source>
</evidence>
<evidence type="ECO:0000256" key="4">
    <source>
        <dbReference type="PROSITE-ProRule" id="PRU00134"/>
    </source>
</evidence>
<dbReference type="EMBL" id="JAACJM010000043">
    <property type="protein sequence ID" value="KAF5360295.1"/>
    <property type="molecule type" value="Genomic_DNA"/>
</dbReference>
<dbReference type="AlphaFoldDB" id="A0A8H5G8R3"/>